<keyword evidence="2" id="KW-1185">Reference proteome</keyword>
<sequence>MDATMRATLVLLGVAGTIGLVVALVRIVARDGWGHRLPPAARHDWAEGTTVEIERSTQVHA</sequence>
<comment type="caution">
    <text evidence="1">The sequence shown here is derived from an EMBL/GenBank/DDBJ whole genome shotgun (WGS) entry which is preliminary data.</text>
</comment>
<dbReference type="AlphaFoldDB" id="A0A919P178"/>
<dbReference type="EMBL" id="BONK01000002">
    <property type="protein sequence ID" value="GIG19786.1"/>
    <property type="molecule type" value="Genomic_DNA"/>
</dbReference>
<evidence type="ECO:0000313" key="2">
    <source>
        <dbReference type="Proteomes" id="UP000632740"/>
    </source>
</evidence>
<protein>
    <submittedName>
        <fullName evidence="1">Uncharacterized protein</fullName>
    </submittedName>
</protein>
<dbReference type="Proteomes" id="UP000632740">
    <property type="component" value="Unassembled WGS sequence"/>
</dbReference>
<name>A0A919P178_9CELL</name>
<organism evidence="1 2">
    <name type="scientific">Cellulomonas chitinilytica</name>
    <dbReference type="NCBI Taxonomy" id="398759"/>
    <lineage>
        <taxon>Bacteria</taxon>
        <taxon>Bacillati</taxon>
        <taxon>Actinomycetota</taxon>
        <taxon>Actinomycetes</taxon>
        <taxon>Micrococcales</taxon>
        <taxon>Cellulomonadaceae</taxon>
        <taxon>Cellulomonas</taxon>
    </lineage>
</organism>
<proteinExistence type="predicted"/>
<gene>
    <name evidence="1" type="ORF">Cch01nite_05100</name>
</gene>
<evidence type="ECO:0000313" key="1">
    <source>
        <dbReference type="EMBL" id="GIG19786.1"/>
    </source>
</evidence>
<accession>A0A919P178</accession>
<reference evidence="1" key="1">
    <citation type="submission" date="2021-01" db="EMBL/GenBank/DDBJ databases">
        <title>Whole genome shotgun sequence of Cellulomonas chitinilytica NBRC 110799.</title>
        <authorList>
            <person name="Komaki H."/>
            <person name="Tamura T."/>
        </authorList>
    </citation>
    <scope>NUCLEOTIDE SEQUENCE</scope>
    <source>
        <strain evidence="1">NBRC 110799</strain>
    </source>
</reference>